<accession>A0A382WTN3</accession>
<organism evidence="1">
    <name type="scientific">marine metagenome</name>
    <dbReference type="NCBI Taxonomy" id="408172"/>
    <lineage>
        <taxon>unclassified sequences</taxon>
        <taxon>metagenomes</taxon>
        <taxon>ecological metagenomes</taxon>
    </lineage>
</organism>
<feature type="non-terminal residue" evidence="1">
    <location>
        <position position="1"/>
    </location>
</feature>
<gene>
    <name evidence="1" type="ORF">METZ01_LOCUS414804</name>
</gene>
<reference evidence="1" key="1">
    <citation type="submission" date="2018-05" db="EMBL/GenBank/DDBJ databases">
        <authorList>
            <person name="Lanie J.A."/>
            <person name="Ng W.-L."/>
            <person name="Kazmierczak K.M."/>
            <person name="Andrzejewski T.M."/>
            <person name="Davidsen T.M."/>
            <person name="Wayne K.J."/>
            <person name="Tettelin H."/>
            <person name="Glass J.I."/>
            <person name="Rusch D."/>
            <person name="Podicherti R."/>
            <person name="Tsui H.-C.T."/>
            <person name="Winkler M.E."/>
        </authorList>
    </citation>
    <scope>NUCLEOTIDE SEQUENCE</scope>
</reference>
<sequence>KSFLKATGKELILKEKQLNIS</sequence>
<dbReference type="EMBL" id="UINC01162280">
    <property type="protein sequence ID" value="SVD61950.1"/>
    <property type="molecule type" value="Genomic_DNA"/>
</dbReference>
<protein>
    <submittedName>
        <fullName evidence="1">Uncharacterized protein</fullName>
    </submittedName>
</protein>
<evidence type="ECO:0000313" key="1">
    <source>
        <dbReference type="EMBL" id="SVD61950.1"/>
    </source>
</evidence>
<dbReference type="AlphaFoldDB" id="A0A382WTN3"/>
<proteinExistence type="predicted"/>
<name>A0A382WTN3_9ZZZZ</name>